<protein>
    <submittedName>
        <fullName evidence="9">Putative gustatory receptor</fullName>
    </submittedName>
</protein>
<organism evidence="9">
    <name type="scientific">Reticulitermes speratus</name>
    <dbReference type="NCBI Taxonomy" id="60591"/>
    <lineage>
        <taxon>Eukaryota</taxon>
        <taxon>Metazoa</taxon>
        <taxon>Ecdysozoa</taxon>
        <taxon>Arthropoda</taxon>
        <taxon>Hexapoda</taxon>
        <taxon>Insecta</taxon>
        <taxon>Pterygota</taxon>
        <taxon>Neoptera</taxon>
        <taxon>Polyneoptera</taxon>
        <taxon>Dictyoptera</taxon>
        <taxon>Blattodea</taxon>
        <taxon>Blattoidea</taxon>
        <taxon>Termitoidae</taxon>
        <taxon>Rhinotermitidae</taxon>
        <taxon>Reticulitermes</taxon>
        <taxon>Frontotermes</taxon>
    </lineage>
</organism>
<feature type="transmembrane region" description="Helical" evidence="8">
    <location>
        <begin position="112"/>
        <end position="133"/>
    </location>
</feature>
<dbReference type="InterPro" id="IPR009318">
    <property type="entry name" value="Gustatory_rcpt"/>
</dbReference>
<comment type="similarity">
    <text evidence="2">Belongs to the insect chemoreceptor superfamily. Gustatory receptor (GR) family. Gr5a subfamily.</text>
</comment>
<dbReference type="EMBL" id="FX982927">
    <property type="protein sequence ID" value="BAU20253.1"/>
    <property type="molecule type" value="mRNA"/>
</dbReference>
<evidence type="ECO:0000256" key="6">
    <source>
        <dbReference type="ARBA" id="ARBA00023136"/>
    </source>
</evidence>
<feature type="transmembrane region" description="Helical" evidence="8">
    <location>
        <begin position="430"/>
        <end position="448"/>
    </location>
</feature>
<keyword evidence="7 9" id="KW-0675">Receptor</keyword>
<evidence type="ECO:0000256" key="4">
    <source>
        <dbReference type="ARBA" id="ARBA00022692"/>
    </source>
</evidence>
<evidence type="ECO:0000256" key="1">
    <source>
        <dbReference type="ARBA" id="ARBA00004651"/>
    </source>
</evidence>
<feature type="transmembrane region" description="Helical" evidence="8">
    <location>
        <begin position="357"/>
        <end position="381"/>
    </location>
</feature>
<evidence type="ECO:0000256" key="5">
    <source>
        <dbReference type="ARBA" id="ARBA00022989"/>
    </source>
</evidence>
<dbReference type="GO" id="GO:0005886">
    <property type="term" value="C:plasma membrane"/>
    <property type="evidence" value="ECO:0007669"/>
    <property type="project" value="UniProtKB-SubCell"/>
</dbReference>
<dbReference type="Pfam" id="PF06151">
    <property type="entry name" value="Trehalose_recp"/>
    <property type="match status" value="1"/>
</dbReference>
<evidence type="ECO:0000256" key="2">
    <source>
        <dbReference type="ARBA" id="ARBA00005327"/>
    </source>
</evidence>
<feature type="transmembrane region" description="Helical" evidence="8">
    <location>
        <begin position="191"/>
        <end position="210"/>
    </location>
</feature>
<dbReference type="GO" id="GO:0008527">
    <property type="term" value="F:taste receptor activity"/>
    <property type="evidence" value="ECO:0007669"/>
    <property type="project" value="InterPro"/>
</dbReference>
<keyword evidence="4 8" id="KW-0812">Transmembrane</keyword>
<name>A0A0U5APT0_9NEOP</name>
<evidence type="ECO:0000256" key="3">
    <source>
        <dbReference type="ARBA" id="ARBA00022475"/>
    </source>
</evidence>
<evidence type="ECO:0000256" key="7">
    <source>
        <dbReference type="ARBA" id="ARBA00023170"/>
    </source>
</evidence>
<feature type="transmembrane region" description="Helical" evidence="8">
    <location>
        <begin position="257"/>
        <end position="281"/>
    </location>
</feature>
<gene>
    <name evidence="9" type="primary">RsGr4</name>
</gene>
<keyword evidence="3" id="KW-1003">Cell membrane</keyword>
<accession>A0A0U5APT0</accession>
<sequence length="471" mass="54356">MENFEHLHRTQIFTFSGKGTEGTVEKSARMSVVSPKYLTPNSTVNTNFIKLYANNRIRDAHSLHHKEEDKNSFRRVVSFLMLIAQCFALCPVKGITGLTAQHLRFSWCSWRVGYCVVIMIGMMAGFGFTTAFYMKGFFSFETSSIVVLYTLGFACCACFMNLARSWPRLEELWQRVEHEQVKYGYPKKLHLNIKIILAVTLSIALGEHLLKKYTLLSAAALCSESKVELLKLYYLMHYRYVFEFIKFSPPVAFLCEFVNFFAAFYWNFVDLFVMVVSVAMASRFRLLNRHLKLERGKFKPEEFWRETRENYNSLSVLTRYLDSCISSIVLLSFATNMFYICQQLYNILRKSIATLKLIYFFISFCYLLFRTIAVSLCAASIHDESRATRNFLYAVPTQSYKIEVHRFIVQISTDSVALTGFNFFTVNRTLLLTLGGTVVTYVVVMVQFSNPSASQSSNDTQLCLNISKLLH</sequence>
<keyword evidence="6 8" id="KW-0472">Membrane</keyword>
<dbReference type="PIRSF" id="PIRSF038981">
    <property type="entry name" value="GRP"/>
    <property type="match status" value="1"/>
</dbReference>
<keyword evidence="5 8" id="KW-1133">Transmembrane helix</keyword>
<evidence type="ECO:0000313" key="9">
    <source>
        <dbReference type="EMBL" id="BAU20253.1"/>
    </source>
</evidence>
<feature type="transmembrane region" description="Helical" evidence="8">
    <location>
        <begin position="324"/>
        <end position="345"/>
    </location>
</feature>
<proteinExistence type="evidence at transcript level"/>
<evidence type="ECO:0000256" key="8">
    <source>
        <dbReference type="SAM" id="Phobius"/>
    </source>
</evidence>
<feature type="transmembrane region" description="Helical" evidence="8">
    <location>
        <begin position="145"/>
        <end position="163"/>
    </location>
</feature>
<reference evidence="9" key="1">
    <citation type="journal article" date="2016" name="PLoS ONE">
        <title>Caste-Specific and Sex-Specific Expression of Chemoreceptor Genes in a Termite.</title>
        <authorList>
            <person name="Mitaka Y."/>
            <person name="Kobayashi K."/>
            <person name="Mikheyev A."/>
            <person name="Tin M.M.Y."/>
            <person name="Watanabe Y."/>
            <person name="Matsuura K."/>
        </authorList>
    </citation>
    <scope>NUCLEOTIDE SEQUENCE</scope>
</reference>
<dbReference type="GO" id="GO:0050916">
    <property type="term" value="P:sensory perception of sweet taste"/>
    <property type="evidence" value="ECO:0007669"/>
    <property type="project" value="UniProtKB-ARBA"/>
</dbReference>
<dbReference type="AlphaFoldDB" id="A0A0U5APT0"/>
<dbReference type="PANTHER" id="PTHR21421:SF29">
    <property type="entry name" value="GUSTATORY RECEPTOR 5A FOR TREHALOSE-RELATED"/>
    <property type="match status" value="1"/>
</dbReference>
<dbReference type="PANTHER" id="PTHR21421">
    <property type="entry name" value="GUSTATORY RECEPTOR"/>
    <property type="match status" value="1"/>
</dbReference>
<comment type="subcellular location">
    <subcellularLocation>
        <location evidence="1">Cell membrane</location>
        <topology evidence="1">Multi-pass membrane protein</topology>
    </subcellularLocation>
</comment>